<feature type="domain" description="Cytochrome c" evidence="5">
    <location>
        <begin position="788"/>
        <end position="891"/>
    </location>
</feature>
<dbReference type="SUPFAM" id="SSF46626">
    <property type="entry name" value="Cytochrome c"/>
    <property type="match status" value="3"/>
</dbReference>
<dbReference type="GO" id="GO:0009055">
    <property type="term" value="F:electron transfer activity"/>
    <property type="evidence" value="ECO:0007669"/>
    <property type="project" value="InterPro"/>
</dbReference>
<dbReference type="SMART" id="SM01008">
    <property type="entry name" value="Ald_Xan_dh_C"/>
    <property type="match status" value="1"/>
</dbReference>
<sequence>MTPADLLEAEDVLVIWRPRPLPDGGEGAPEIFLALSAGGEVVAFHGHVDLGTGIRTALAQIAAEELDVAFGRLRMVLGHSDRTPDQGPTIASATIQVTADPLRRASAQARQALVALAGEWLGLPVEALMVEDGVVRGGDGANQRVSYADLLVGRRLYLRLADRVPVKAVDDYKVVGTSVPRIDIPAKVTGGLTFVHDLRIAGMAHGRVVLPPYAGIDSGPFVGTSLIGADPSSIAHIPGILGVVVQGDFVGVVAEREENAVRGAAELRVEWKPVPRLTGLDDLAGAIRANPATSRRLLDKGNVDRALAEAAVSVSRSYVWPYQMHASIGPSCSVADLRDGRLTVWSGTQNPLWLRRDLALLMDLPEEAVVVERLEAAGCYGRNCADDVGGYAALLSRAVGRPVRVQLSREQEHEWEPKGSAQVMDVRGGLDGEGRVAAYDFETRYPSNGAPMLALLLTGVVAPVPEVLQMGDRTSIAPYDYANMRVVVHDMPPIVRASWIRGVSALPNSFAHDSFIDEMAAEAGVDPVAFRLRHLDDARAVDLIHQVAERAGWQPHVTFGTHGGEGDVRHGRGFAYAVYVHSRFPGFPAAWSAWVADVDVNLSTGEVAVTKVTVGQDSGLMINPDGVRHQIEGNVIQSTSRVLKEQVTFDEGRVVDREWGGYPILTFPEVPAIQVVTPPRREEPSRGAGESASVPSAAAIANAIYDATGVRFREPPFTPERVRAELARHGLGAAEPPSLPAPARRRLGWWRALTAAVSGALGVVTLAMPLRGAIDLVERPDPSLWSPATIERGRILAAAGDCVVCHTGADGPPYAGGRPLETPFGVIHSGNITPDVETGIGGWSFTAFERAMRQGIGRDGRHLYPAFPYTAYARINDADMQALYAYLMSLAPVHAPVPGNSLAFPFNLRPLLAGWNALFHRPAQFRPDPVRSAEWNRGAYLVEGLGHCGACHTPRNLLGAEKEGASKFAGAMVDGWEAPPLLAATHAPQSWTAEDLYDYLRSGFSPRHGVAAGPMAPVVAELSHLPDADIRAMAIYLASLTTPSGITPANGPPAASLVATALLAGPASRLFEGACAACHHDGGGSRLFGVMPSLANNSNLHSTRPDNLIQVILRGIQSPARGELGYMPGYEGSLTDAQIADLVGYLRARFAPSKPAWTGIEETLARLRAAPPAPNARLTVTKINSR</sequence>
<dbReference type="Gene3D" id="3.90.1170.50">
    <property type="entry name" value="Aldehyde oxidase/xanthine dehydrogenase, a/b hammerhead"/>
    <property type="match status" value="1"/>
</dbReference>
<name>A0A2N3PQG9_9PROT</name>
<keyword evidence="3 4" id="KW-0408">Iron</keyword>
<evidence type="ECO:0000256" key="2">
    <source>
        <dbReference type="ARBA" id="ARBA00022723"/>
    </source>
</evidence>
<dbReference type="InterPro" id="IPR046867">
    <property type="entry name" value="AldOxase/xan_DH_MoCoBD2"/>
</dbReference>
<feature type="domain" description="Cytochrome c" evidence="5">
    <location>
        <begin position="1062"/>
        <end position="1150"/>
    </location>
</feature>
<evidence type="ECO:0000256" key="4">
    <source>
        <dbReference type="PROSITE-ProRule" id="PRU00433"/>
    </source>
</evidence>
<accession>A0A2N3PQG9</accession>
<comment type="caution">
    <text evidence="6">The sequence shown here is derived from an EMBL/GenBank/DDBJ whole genome shotgun (WGS) entry which is preliminary data.</text>
</comment>
<protein>
    <submittedName>
        <fullName evidence="6">Aldehyde dehydrogenase</fullName>
    </submittedName>
</protein>
<dbReference type="Gene3D" id="3.30.365.10">
    <property type="entry name" value="Aldehyde oxidase/xanthine dehydrogenase, molybdopterin binding domain"/>
    <property type="match status" value="4"/>
</dbReference>
<keyword evidence="7" id="KW-1185">Reference proteome</keyword>
<dbReference type="Pfam" id="PF02738">
    <property type="entry name" value="MoCoBD_1"/>
    <property type="match status" value="1"/>
</dbReference>
<dbReference type="Gene3D" id="1.10.760.10">
    <property type="entry name" value="Cytochrome c-like domain"/>
    <property type="match status" value="3"/>
</dbReference>
<dbReference type="InterPro" id="IPR052516">
    <property type="entry name" value="N-heterocyclic_Hydroxylase"/>
</dbReference>
<keyword evidence="2 4" id="KW-0479">Metal-binding</keyword>
<dbReference type="InterPro" id="IPR008274">
    <property type="entry name" value="AldOxase/xan_DH_MoCoBD1"/>
</dbReference>
<dbReference type="PANTHER" id="PTHR47495">
    <property type="entry name" value="ALDEHYDE DEHYDROGENASE"/>
    <property type="match status" value="1"/>
</dbReference>
<feature type="domain" description="Cytochrome c" evidence="5">
    <location>
        <begin position="933"/>
        <end position="1041"/>
    </location>
</feature>
<dbReference type="PANTHER" id="PTHR47495:SF1">
    <property type="entry name" value="BLL3820 PROTEIN"/>
    <property type="match status" value="1"/>
</dbReference>
<evidence type="ECO:0000256" key="3">
    <source>
        <dbReference type="ARBA" id="ARBA00023004"/>
    </source>
</evidence>
<dbReference type="Pfam" id="PF00034">
    <property type="entry name" value="Cytochrom_C"/>
    <property type="match status" value="1"/>
</dbReference>
<dbReference type="GO" id="GO:0046872">
    <property type="term" value="F:metal ion binding"/>
    <property type="evidence" value="ECO:0007669"/>
    <property type="project" value="UniProtKB-KW"/>
</dbReference>
<dbReference type="Pfam" id="PF13442">
    <property type="entry name" value="Cytochrome_CBB3"/>
    <property type="match status" value="1"/>
</dbReference>
<dbReference type="Pfam" id="PF20256">
    <property type="entry name" value="MoCoBD_2"/>
    <property type="match status" value="2"/>
</dbReference>
<organism evidence="6 7">
    <name type="scientific">Telmatospirillum siberiense</name>
    <dbReference type="NCBI Taxonomy" id="382514"/>
    <lineage>
        <taxon>Bacteria</taxon>
        <taxon>Pseudomonadati</taxon>
        <taxon>Pseudomonadota</taxon>
        <taxon>Alphaproteobacteria</taxon>
        <taxon>Rhodospirillales</taxon>
        <taxon>Rhodospirillaceae</taxon>
        <taxon>Telmatospirillum</taxon>
    </lineage>
</organism>
<dbReference type="EMBL" id="PIUM01000029">
    <property type="protein sequence ID" value="PKU22653.1"/>
    <property type="molecule type" value="Genomic_DNA"/>
</dbReference>
<dbReference type="PROSITE" id="PS51007">
    <property type="entry name" value="CYTC"/>
    <property type="match status" value="3"/>
</dbReference>
<gene>
    <name evidence="6" type="ORF">CWS72_20735</name>
</gene>
<reference evidence="7" key="1">
    <citation type="submission" date="2017-12" db="EMBL/GenBank/DDBJ databases">
        <title>Draft genome sequence of Telmatospirillum siberiense 26-4b1T, an acidotolerant peatland alphaproteobacterium potentially involved in sulfur cycling.</title>
        <authorList>
            <person name="Hausmann B."/>
            <person name="Pjevac P."/>
            <person name="Schreck K."/>
            <person name="Herbold C.W."/>
            <person name="Daims H."/>
            <person name="Wagner M."/>
            <person name="Pester M."/>
            <person name="Loy A."/>
        </authorList>
    </citation>
    <scope>NUCLEOTIDE SEQUENCE [LARGE SCALE GENOMIC DNA]</scope>
    <source>
        <strain evidence="7">26-4b1</strain>
    </source>
</reference>
<keyword evidence="1 4" id="KW-0349">Heme</keyword>
<dbReference type="InterPro" id="IPR009056">
    <property type="entry name" value="Cyt_c-like_dom"/>
</dbReference>
<proteinExistence type="predicted"/>
<evidence type="ECO:0000259" key="5">
    <source>
        <dbReference type="PROSITE" id="PS51007"/>
    </source>
</evidence>
<dbReference type="InterPro" id="IPR037165">
    <property type="entry name" value="AldOxase/xan_DH_Mopterin-bd_sf"/>
</dbReference>
<evidence type="ECO:0000313" key="7">
    <source>
        <dbReference type="Proteomes" id="UP000233293"/>
    </source>
</evidence>
<dbReference type="InterPro" id="IPR036856">
    <property type="entry name" value="Ald_Oxase/Xan_DH_a/b_sf"/>
</dbReference>
<dbReference type="InterPro" id="IPR000674">
    <property type="entry name" value="Ald_Oxase/Xan_DH_a/b"/>
</dbReference>
<dbReference type="GO" id="GO:0016491">
    <property type="term" value="F:oxidoreductase activity"/>
    <property type="evidence" value="ECO:0007669"/>
    <property type="project" value="InterPro"/>
</dbReference>
<evidence type="ECO:0000313" key="6">
    <source>
        <dbReference type="EMBL" id="PKU22653.1"/>
    </source>
</evidence>
<dbReference type="GO" id="GO:0020037">
    <property type="term" value="F:heme binding"/>
    <property type="evidence" value="ECO:0007669"/>
    <property type="project" value="InterPro"/>
</dbReference>
<dbReference type="AlphaFoldDB" id="A0A2N3PQG9"/>
<dbReference type="SUPFAM" id="SSF54665">
    <property type="entry name" value="CO dehydrogenase molybdoprotein N-domain-like"/>
    <property type="match status" value="1"/>
</dbReference>
<dbReference type="Proteomes" id="UP000233293">
    <property type="component" value="Unassembled WGS sequence"/>
</dbReference>
<dbReference type="OrthoDB" id="9767994at2"/>
<evidence type="ECO:0000256" key="1">
    <source>
        <dbReference type="ARBA" id="ARBA00022617"/>
    </source>
</evidence>
<dbReference type="SUPFAM" id="SSF56003">
    <property type="entry name" value="Molybdenum cofactor-binding domain"/>
    <property type="match status" value="2"/>
</dbReference>
<dbReference type="InterPro" id="IPR036909">
    <property type="entry name" value="Cyt_c-like_dom_sf"/>
</dbReference>